<dbReference type="PROSITE" id="PS50011">
    <property type="entry name" value="PROTEIN_KINASE_DOM"/>
    <property type="match status" value="1"/>
</dbReference>
<keyword evidence="7" id="KW-1133">Transmembrane helix</keyword>
<evidence type="ECO:0000313" key="10">
    <source>
        <dbReference type="Proteomes" id="UP001597097"/>
    </source>
</evidence>
<dbReference type="RefSeq" id="WP_219537159.1">
    <property type="nucleotide sequence ID" value="NZ_JAHKRM010000035.1"/>
</dbReference>
<comment type="subcellular location">
    <subcellularLocation>
        <location evidence="1">Cell envelope</location>
    </subcellularLocation>
</comment>
<dbReference type="InterPro" id="IPR008271">
    <property type="entry name" value="Ser/Thr_kinase_AS"/>
</dbReference>
<keyword evidence="3 5" id="KW-0547">Nucleotide-binding</keyword>
<keyword evidence="4 5" id="KW-0067">ATP-binding</keyword>
<accession>A0ABW4GDJ1</accession>
<evidence type="ECO:0000256" key="1">
    <source>
        <dbReference type="ARBA" id="ARBA00004196"/>
    </source>
</evidence>
<dbReference type="CDD" id="cd14014">
    <property type="entry name" value="STKc_PknB_like"/>
    <property type="match status" value="1"/>
</dbReference>
<dbReference type="PANTHER" id="PTHR30036:SF1">
    <property type="entry name" value="D-XYLOSE-BINDING PERIPLASMIC PROTEIN"/>
    <property type="match status" value="1"/>
</dbReference>
<dbReference type="Proteomes" id="UP001597097">
    <property type="component" value="Unassembled WGS sequence"/>
</dbReference>
<reference evidence="10" key="1">
    <citation type="journal article" date="2019" name="Int. J. Syst. Evol. Microbiol.">
        <title>The Global Catalogue of Microorganisms (GCM) 10K type strain sequencing project: providing services to taxonomists for standard genome sequencing and annotation.</title>
        <authorList>
            <consortium name="The Broad Institute Genomics Platform"/>
            <consortium name="The Broad Institute Genome Sequencing Center for Infectious Disease"/>
            <person name="Wu L."/>
            <person name="Ma J."/>
        </authorList>
    </citation>
    <scope>NUCLEOTIDE SEQUENCE [LARGE SCALE GENOMIC DNA]</scope>
    <source>
        <strain evidence="10">CGMCC 1.15399</strain>
    </source>
</reference>
<comment type="caution">
    <text evidence="9">The sequence shown here is derived from an EMBL/GenBank/DDBJ whole genome shotgun (WGS) entry which is preliminary data.</text>
</comment>
<evidence type="ECO:0000256" key="6">
    <source>
        <dbReference type="SAM" id="MobiDB-lite"/>
    </source>
</evidence>
<dbReference type="PANTHER" id="PTHR30036">
    <property type="entry name" value="D-XYLOSE-BINDING PERIPLASMIC PROTEIN"/>
    <property type="match status" value="1"/>
</dbReference>
<dbReference type="PROSITE" id="PS00108">
    <property type="entry name" value="PROTEIN_KINASE_ST"/>
    <property type="match status" value="1"/>
</dbReference>
<dbReference type="SMART" id="SM00220">
    <property type="entry name" value="S_TKc"/>
    <property type="match status" value="1"/>
</dbReference>
<gene>
    <name evidence="9" type="ORF">ACFSJ0_27370</name>
</gene>
<keyword evidence="7" id="KW-0472">Membrane</keyword>
<evidence type="ECO:0000256" key="7">
    <source>
        <dbReference type="SAM" id="Phobius"/>
    </source>
</evidence>
<dbReference type="CDD" id="cd19994">
    <property type="entry name" value="PBP1_ChvE"/>
    <property type="match status" value="1"/>
</dbReference>
<feature type="domain" description="Protein kinase" evidence="8">
    <location>
        <begin position="15"/>
        <end position="284"/>
    </location>
</feature>
<evidence type="ECO:0000259" key="8">
    <source>
        <dbReference type="PROSITE" id="PS50011"/>
    </source>
</evidence>
<evidence type="ECO:0000256" key="2">
    <source>
        <dbReference type="ARBA" id="ARBA00022729"/>
    </source>
</evidence>
<evidence type="ECO:0000313" key="9">
    <source>
        <dbReference type="EMBL" id="MFD1540807.1"/>
    </source>
</evidence>
<dbReference type="InterPro" id="IPR017441">
    <property type="entry name" value="Protein_kinase_ATP_BS"/>
</dbReference>
<name>A0ABW4GDJ1_9ACTN</name>
<feature type="compositionally biased region" description="Pro residues" evidence="6">
    <location>
        <begin position="307"/>
        <end position="319"/>
    </location>
</feature>
<keyword evidence="10" id="KW-1185">Reference proteome</keyword>
<dbReference type="InterPro" id="IPR000719">
    <property type="entry name" value="Prot_kinase_dom"/>
</dbReference>
<feature type="transmembrane region" description="Helical" evidence="7">
    <location>
        <begin position="346"/>
        <end position="368"/>
    </location>
</feature>
<feature type="binding site" evidence="5">
    <location>
        <position position="43"/>
    </location>
    <ligand>
        <name>ATP</name>
        <dbReference type="ChEBI" id="CHEBI:30616"/>
    </ligand>
</feature>
<protein>
    <submittedName>
        <fullName evidence="9">Substrate-binding domain-containing protein</fullName>
    </submittedName>
</protein>
<feature type="region of interest" description="Disordered" evidence="6">
    <location>
        <begin position="298"/>
        <end position="338"/>
    </location>
</feature>
<dbReference type="Pfam" id="PF00069">
    <property type="entry name" value="Pkinase"/>
    <property type="match status" value="1"/>
</dbReference>
<keyword evidence="2" id="KW-0732">Signal</keyword>
<dbReference type="Pfam" id="PF13407">
    <property type="entry name" value="Peripla_BP_4"/>
    <property type="match status" value="1"/>
</dbReference>
<evidence type="ECO:0000256" key="5">
    <source>
        <dbReference type="PROSITE-ProRule" id="PRU10141"/>
    </source>
</evidence>
<dbReference type="EMBL" id="JBHUCM010000019">
    <property type="protein sequence ID" value="MFD1540807.1"/>
    <property type="molecule type" value="Genomic_DNA"/>
</dbReference>
<proteinExistence type="predicted"/>
<dbReference type="PROSITE" id="PS00107">
    <property type="entry name" value="PROTEIN_KINASE_ATP"/>
    <property type="match status" value="1"/>
</dbReference>
<keyword evidence="7" id="KW-0812">Transmembrane</keyword>
<evidence type="ECO:0000256" key="4">
    <source>
        <dbReference type="ARBA" id="ARBA00022840"/>
    </source>
</evidence>
<dbReference type="InterPro" id="IPR025997">
    <property type="entry name" value="SBP_2_dom"/>
</dbReference>
<dbReference type="InterPro" id="IPR050555">
    <property type="entry name" value="Bact_Solute-Bind_Prot2"/>
</dbReference>
<evidence type="ECO:0000256" key="3">
    <source>
        <dbReference type="ARBA" id="ARBA00022741"/>
    </source>
</evidence>
<sequence>MKPLEASDPAAVGPYRVLAELGRGGMGRVFLGSGSDGRLVAVKQVHPQFVEDEGFRARFRREVNASRRVSGAYTAAVIDADEHAPLPWLASVFVPGPSLRHTVDVAGVLEEEPVRRLAAGLAVALVEIHRAKLIHRDLKPSNVLLAADGPRLIDFGIARATDSQGGSEITRTGWLVGSPDFMSPEQADGRPLTSASDVFSLGTVLVMACTGVSPFAGSSMPQTLYNVVHKEADLAAVPETLREIIEPCLAKDPAHRPSPAQLLESVGQLAPSARVWPAPVHDLIASQQDEVAQLLGVPPEQHAPPEQHVPPEQPTPPHDPTLAYTQQNPSSPPAVPDARIRRRGPLLAVLGAVVGVAVLAGGVIWALLPPPPGRAGALVGVTMPTKSSDRWTRDGDLVKSRLEKLGYRVDLKYAEQDAPTQAGEIENQIDKGAKLLIVAAVDGTALTSQLQRAADKKIPVIAYDLPIRDSPNVAYYTSFDSFKVGVQQATSLLAGLGVDKGEKGPFNVELFGGSPADSSATIFWNGAMSVLKPKIDSGTLKVPSGQTDFRQAATPQWNSDIAQQRMRDILTKTYANSQKVDGVLSPYDGLSIGILSALKSNGYGTSGRPYPIVTGQDAELASVKSIVAGEQYSTIFKDTRKLAEATVAMADAVLKGGKPVVNDTKDHGVPSYLLNPLIVDKSNYEQIIIGGDYYTADQLE</sequence>
<organism evidence="9 10">
    <name type="scientific">Nonomuraea guangzhouensis</name>
    <dbReference type="NCBI Taxonomy" id="1291555"/>
    <lineage>
        <taxon>Bacteria</taxon>
        <taxon>Bacillati</taxon>
        <taxon>Actinomycetota</taxon>
        <taxon>Actinomycetes</taxon>
        <taxon>Streptosporangiales</taxon>
        <taxon>Streptosporangiaceae</taxon>
        <taxon>Nonomuraea</taxon>
    </lineage>
</organism>